<dbReference type="EMBL" id="CP116805">
    <property type="protein sequence ID" value="WCL54408.1"/>
    <property type="molecule type" value="Genomic_DNA"/>
</dbReference>
<keyword evidence="2" id="KW-1185">Reference proteome</keyword>
<dbReference type="KEGG" id="gso:PH603_01375"/>
<dbReference type="AlphaFoldDB" id="A0AAE9XV99"/>
<gene>
    <name evidence="1" type="ORF">PH603_01375</name>
</gene>
<accession>A0AAE9XV99</accession>
<protein>
    <submittedName>
        <fullName evidence="1">Uncharacterized protein</fullName>
    </submittedName>
</protein>
<reference evidence="1" key="1">
    <citation type="submission" date="2023-01" db="EMBL/GenBank/DDBJ databases">
        <title>The genome sequence of Kordiimonadaceae bacterium 6D33.</title>
        <authorList>
            <person name="Liu Y."/>
        </authorList>
    </citation>
    <scope>NUCLEOTIDE SEQUENCE</scope>
    <source>
        <strain evidence="1">6D33</strain>
    </source>
</reference>
<dbReference type="Proteomes" id="UP001217500">
    <property type="component" value="Chromosome"/>
</dbReference>
<dbReference type="RefSeq" id="WP_289504127.1">
    <property type="nucleotide sequence ID" value="NZ_CP116805.1"/>
</dbReference>
<organism evidence="1 2">
    <name type="scientific">Gimibacter soli</name>
    <dbReference type="NCBI Taxonomy" id="3024400"/>
    <lineage>
        <taxon>Bacteria</taxon>
        <taxon>Pseudomonadati</taxon>
        <taxon>Pseudomonadota</taxon>
        <taxon>Alphaproteobacteria</taxon>
        <taxon>Kordiimonadales</taxon>
        <taxon>Temperatibacteraceae</taxon>
        <taxon>Gimibacter</taxon>
    </lineage>
</organism>
<evidence type="ECO:0000313" key="2">
    <source>
        <dbReference type="Proteomes" id="UP001217500"/>
    </source>
</evidence>
<evidence type="ECO:0000313" key="1">
    <source>
        <dbReference type="EMBL" id="WCL54408.1"/>
    </source>
</evidence>
<proteinExistence type="predicted"/>
<sequence>MARDAFEREYDKLQKTLNTSKGLITILTDEHSASAFNTSGEKVGEIICGECCVRLDAMGEPQYELLLTSANVDQMYRRLGIAEACVEAICETSGQIIFANMDAYMPQSDGSHLTSDGKAFAYKMIKKGKMNRMTSDDVDS</sequence>
<name>A0AAE9XV99_9PROT</name>